<sequence length="92" mass="9913">MKGKVLFAVLLLGAIDCAAEPGYYNTCAAYPAYPCEFYAGCPSRGQPCVFLGGDFRRFHDFDHGDGFHHGFHGRSTQFEQGGGHSGGHGARN</sequence>
<feature type="compositionally biased region" description="Gly residues" evidence="1">
    <location>
        <begin position="80"/>
        <end position="92"/>
    </location>
</feature>
<name>A0A7Y6K8D3_9BURK</name>
<evidence type="ECO:0000256" key="2">
    <source>
        <dbReference type="SAM" id="SignalP"/>
    </source>
</evidence>
<feature type="signal peptide" evidence="2">
    <location>
        <begin position="1"/>
        <end position="18"/>
    </location>
</feature>
<evidence type="ECO:0000313" key="4">
    <source>
        <dbReference type="Proteomes" id="UP000594380"/>
    </source>
</evidence>
<dbReference type="AlphaFoldDB" id="A0A7Y6K8D3"/>
<gene>
    <name evidence="3" type="ORF">G5S42_37440</name>
</gene>
<evidence type="ECO:0008006" key="5">
    <source>
        <dbReference type="Google" id="ProtNLM"/>
    </source>
</evidence>
<feature type="chain" id="PRO_5030746098" description="DUF3551 domain-containing protein" evidence="2">
    <location>
        <begin position="19"/>
        <end position="92"/>
    </location>
</feature>
<comment type="caution">
    <text evidence="3">The sequence shown here is derived from an EMBL/GenBank/DDBJ whole genome shotgun (WGS) entry which is preliminary data.</text>
</comment>
<dbReference type="RefSeq" id="WP_176111709.1">
    <property type="nucleotide sequence ID" value="NZ_JAALDK010000002.1"/>
</dbReference>
<evidence type="ECO:0000313" key="3">
    <source>
        <dbReference type="EMBL" id="NUY05258.1"/>
    </source>
</evidence>
<organism evidence="3 4">
    <name type="scientific">Paraburkholderia youngii</name>
    <dbReference type="NCBI Taxonomy" id="2782701"/>
    <lineage>
        <taxon>Bacteria</taxon>
        <taxon>Pseudomonadati</taxon>
        <taxon>Pseudomonadota</taxon>
        <taxon>Betaproteobacteria</taxon>
        <taxon>Burkholderiales</taxon>
        <taxon>Burkholderiaceae</taxon>
        <taxon>Paraburkholderia</taxon>
    </lineage>
</organism>
<accession>A0A7Y6K8D3</accession>
<reference evidence="3 4" key="1">
    <citation type="submission" date="2020-02" db="EMBL/GenBank/DDBJ databases">
        <title>Paraburkholderia simonii sp. nov. and Paraburkholderia youngii sp. nov. Brazilian and Mexican Mimosa-associated rhizobia.</title>
        <authorList>
            <person name="Mavima L."/>
            <person name="Beukes C.W."/>
            <person name="Chan W.Y."/>
            <person name="Palmer M."/>
            <person name="De Meyer S.E."/>
            <person name="James E.K."/>
            <person name="Venter S.N."/>
            <person name="Steenkamp E.T."/>
        </authorList>
    </citation>
    <scope>NUCLEOTIDE SEQUENCE [LARGE SCALE GENOMIC DNA]</scope>
    <source>
        <strain evidence="3 4">JPY169</strain>
    </source>
</reference>
<protein>
    <recommendedName>
        <fullName evidence="5">DUF3551 domain-containing protein</fullName>
    </recommendedName>
</protein>
<proteinExistence type="predicted"/>
<dbReference type="GeneID" id="301106039"/>
<dbReference type="EMBL" id="JAALDK010000002">
    <property type="protein sequence ID" value="NUY05258.1"/>
    <property type="molecule type" value="Genomic_DNA"/>
</dbReference>
<keyword evidence="2" id="KW-0732">Signal</keyword>
<dbReference type="Proteomes" id="UP000594380">
    <property type="component" value="Unassembled WGS sequence"/>
</dbReference>
<feature type="region of interest" description="Disordered" evidence="1">
    <location>
        <begin position="71"/>
        <end position="92"/>
    </location>
</feature>
<evidence type="ECO:0000256" key="1">
    <source>
        <dbReference type="SAM" id="MobiDB-lite"/>
    </source>
</evidence>